<feature type="chain" id="PRO_5046559182" evidence="3">
    <location>
        <begin position="25"/>
        <end position="379"/>
    </location>
</feature>
<keyword evidence="3" id="KW-0732">Signal</keyword>
<feature type="signal peptide" evidence="3">
    <location>
        <begin position="1"/>
        <end position="24"/>
    </location>
</feature>
<accession>A0ABW6BV25</accession>
<evidence type="ECO:0000313" key="5">
    <source>
        <dbReference type="EMBL" id="MFD3001680.1"/>
    </source>
</evidence>
<dbReference type="Proteomes" id="UP001597641">
    <property type="component" value="Unassembled WGS sequence"/>
</dbReference>
<evidence type="ECO:0000256" key="3">
    <source>
        <dbReference type="SAM" id="SignalP"/>
    </source>
</evidence>
<dbReference type="Pfam" id="PF01103">
    <property type="entry name" value="Omp85"/>
    <property type="match status" value="1"/>
</dbReference>
<reference evidence="6" key="1">
    <citation type="journal article" date="2019" name="Int. J. Syst. Evol. Microbiol.">
        <title>The Global Catalogue of Microorganisms (GCM) 10K type strain sequencing project: providing services to taxonomists for standard genome sequencing and annotation.</title>
        <authorList>
            <consortium name="The Broad Institute Genomics Platform"/>
            <consortium name="The Broad Institute Genome Sequencing Center for Infectious Disease"/>
            <person name="Wu L."/>
            <person name="Ma J."/>
        </authorList>
    </citation>
    <scope>NUCLEOTIDE SEQUENCE [LARGE SCALE GENOMIC DNA]</scope>
    <source>
        <strain evidence="6">KCTC 23984</strain>
    </source>
</reference>
<gene>
    <name evidence="5" type="ORF">ACFS7Z_15010</name>
</gene>
<proteinExistence type="predicted"/>
<evidence type="ECO:0000256" key="1">
    <source>
        <dbReference type="ARBA" id="ARBA00004370"/>
    </source>
</evidence>
<sequence length="379" mass="42732">MKRHLSLLLLISCFFMGTATTTEAQIATDTTVTIKKESESVKGLIPIPVVYYTPDTRLGLGAAVIGYLRLKSHTDSSYTRLSTARLLADYTLNKQMDQQLLWEVFTREEKYLLRGELRHRKYTDRFYGIGNNTTLEDEGKYAFNFVSARLGGLKNIGHRVFVGLDFLLTNYYNLSYDSLSEGRESLLQAQEIPGYKGGLNSGAGLVFLLDTRDNTAFASRGVLFEASVYNFGKMLGGDFDYRNVNLNFSKYFEVRPGRVLGFNTVLNLNNGEVPVMRMATAGGDRILRGYARNRFLDDNFAGTQVEYRFPLYRRFGLTTFAGIGDVFDKPSDVEFSNIKYSIGSGLRYALNKEQKLNIRIDVGYGREGSNLYIVIGEAF</sequence>
<name>A0ABW6BV25_9BACT</name>
<feature type="domain" description="Bacterial surface antigen (D15)" evidence="4">
    <location>
        <begin position="155"/>
        <end position="377"/>
    </location>
</feature>
<dbReference type="Gene3D" id="2.40.160.50">
    <property type="entry name" value="membrane protein fhac: a member of the omp85/tpsb transporter family"/>
    <property type="match status" value="1"/>
</dbReference>
<keyword evidence="6" id="KW-1185">Reference proteome</keyword>
<keyword evidence="2" id="KW-0472">Membrane</keyword>
<evidence type="ECO:0000259" key="4">
    <source>
        <dbReference type="Pfam" id="PF01103"/>
    </source>
</evidence>
<dbReference type="RefSeq" id="WP_377486020.1">
    <property type="nucleotide sequence ID" value="NZ_JBHUOX010000011.1"/>
</dbReference>
<protein>
    <submittedName>
        <fullName evidence="5">BamA/TamA family outer membrane protein</fullName>
    </submittedName>
</protein>
<evidence type="ECO:0000256" key="2">
    <source>
        <dbReference type="ARBA" id="ARBA00023136"/>
    </source>
</evidence>
<evidence type="ECO:0000313" key="6">
    <source>
        <dbReference type="Proteomes" id="UP001597641"/>
    </source>
</evidence>
<dbReference type="InterPro" id="IPR000184">
    <property type="entry name" value="Bac_surfAg_D15"/>
</dbReference>
<comment type="subcellular location">
    <subcellularLocation>
        <location evidence="1">Membrane</location>
    </subcellularLocation>
</comment>
<organism evidence="5 6">
    <name type="scientific">Pontibacter toksunensis</name>
    <dbReference type="NCBI Taxonomy" id="1332631"/>
    <lineage>
        <taxon>Bacteria</taxon>
        <taxon>Pseudomonadati</taxon>
        <taxon>Bacteroidota</taxon>
        <taxon>Cytophagia</taxon>
        <taxon>Cytophagales</taxon>
        <taxon>Hymenobacteraceae</taxon>
        <taxon>Pontibacter</taxon>
    </lineage>
</organism>
<dbReference type="EMBL" id="JBHUOX010000011">
    <property type="protein sequence ID" value="MFD3001680.1"/>
    <property type="molecule type" value="Genomic_DNA"/>
</dbReference>
<comment type="caution">
    <text evidence="5">The sequence shown here is derived from an EMBL/GenBank/DDBJ whole genome shotgun (WGS) entry which is preliminary data.</text>
</comment>